<dbReference type="Gene3D" id="1.10.10.10">
    <property type="entry name" value="Winged helix-like DNA-binding domain superfamily/Winged helix DNA-binding domain"/>
    <property type="match status" value="1"/>
</dbReference>
<evidence type="ECO:0000313" key="7">
    <source>
        <dbReference type="EMBL" id="TWI22258.1"/>
    </source>
</evidence>
<gene>
    <name evidence="7" type="ORF">IQ26_06691</name>
</gene>
<comment type="similarity">
    <text evidence="1">Belongs to the sigma-70 factor family. ECF subfamily.</text>
</comment>
<evidence type="ECO:0000256" key="4">
    <source>
        <dbReference type="ARBA" id="ARBA00023163"/>
    </source>
</evidence>
<dbReference type="GO" id="GO:0003677">
    <property type="term" value="F:DNA binding"/>
    <property type="evidence" value="ECO:0007669"/>
    <property type="project" value="InterPro"/>
</dbReference>
<dbReference type="OrthoDB" id="9794372at2"/>
<dbReference type="EMBL" id="VLKT01000067">
    <property type="protein sequence ID" value="TWI22258.1"/>
    <property type="molecule type" value="Genomic_DNA"/>
</dbReference>
<evidence type="ECO:0000256" key="3">
    <source>
        <dbReference type="ARBA" id="ARBA00023082"/>
    </source>
</evidence>
<keyword evidence="8" id="KW-1185">Reference proteome</keyword>
<accession>A0A562MR39</accession>
<evidence type="ECO:0000313" key="8">
    <source>
        <dbReference type="Proteomes" id="UP000317122"/>
    </source>
</evidence>
<dbReference type="InterPro" id="IPR013324">
    <property type="entry name" value="RNA_pol_sigma_r3/r4-like"/>
</dbReference>
<dbReference type="Proteomes" id="UP000317122">
    <property type="component" value="Unassembled WGS sequence"/>
</dbReference>
<dbReference type="PANTHER" id="PTHR43133:SF45">
    <property type="entry name" value="RNA POLYMERASE ECF-TYPE SIGMA FACTOR"/>
    <property type="match status" value="1"/>
</dbReference>
<dbReference type="GO" id="GO:0016987">
    <property type="term" value="F:sigma factor activity"/>
    <property type="evidence" value="ECO:0007669"/>
    <property type="project" value="UniProtKB-KW"/>
</dbReference>
<dbReference type="Pfam" id="PF04542">
    <property type="entry name" value="Sigma70_r2"/>
    <property type="match status" value="1"/>
</dbReference>
<dbReference type="PANTHER" id="PTHR43133">
    <property type="entry name" value="RNA POLYMERASE ECF-TYPE SIGMA FACTO"/>
    <property type="match status" value="1"/>
</dbReference>
<evidence type="ECO:0000256" key="1">
    <source>
        <dbReference type="ARBA" id="ARBA00010641"/>
    </source>
</evidence>
<comment type="caution">
    <text evidence="7">The sequence shown here is derived from an EMBL/GenBank/DDBJ whole genome shotgun (WGS) entry which is preliminary data.</text>
</comment>
<dbReference type="SUPFAM" id="SSF88946">
    <property type="entry name" value="Sigma2 domain of RNA polymerase sigma factors"/>
    <property type="match status" value="1"/>
</dbReference>
<keyword evidence="4" id="KW-0804">Transcription</keyword>
<dbReference type="InterPro" id="IPR007627">
    <property type="entry name" value="RNA_pol_sigma70_r2"/>
</dbReference>
<dbReference type="InterPro" id="IPR013249">
    <property type="entry name" value="RNA_pol_sigma70_r4_t2"/>
</dbReference>
<dbReference type="InterPro" id="IPR014284">
    <property type="entry name" value="RNA_pol_sigma-70_dom"/>
</dbReference>
<reference evidence="7 8" key="1">
    <citation type="journal article" date="2015" name="Stand. Genomic Sci.">
        <title>Genomic Encyclopedia of Bacterial and Archaeal Type Strains, Phase III: the genomes of soil and plant-associated and newly described type strains.</title>
        <authorList>
            <person name="Whitman W.B."/>
            <person name="Woyke T."/>
            <person name="Klenk H.P."/>
            <person name="Zhou Y."/>
            <person name="Lilburn T.G."/>
            <person name="Beck B.J."/>
            <person name="De Vos P."/>
            <person name="Vandamme P."/>
            <person name="Eisen J.A."/>
            <person name="Garrity G."/>
            <person name="Hugenholtz P."/>
            <person name="Kyrpides N.C."/>
        </authorList>
    </citation>
    <scope>NUCLEOTIDE SEQUENCE [LARGE SCALE GENOMIC DNA]</scope>
    <source>
        <strain evidence="7 8">CGMCC 1.2546</strain>
    </source>
</reference>
<evidence type="ECO:0000259" key="5">
    <source>
        <dbReference type="Pfam" id="PF04542"/>
    </source>
</evidence>
<dbReference type="SUPFAM" id="SSF88659">
    <property type="entry name" value="Sigma3 and sigma4 domains of RNA polymerase sigma factors"/>
    <property type="match status" value="1"/>
</dbReference>
<dbReference type="Gene3D" id="1.10.1740.10">
    <property type="match status" value="1"/>
</dbReference>
<sequence>MTMVRPNKTGQADPVVPGDVDRRYTLAVEMLGGALARLAAGYESDPAERQDLVQDIHLQVWRSLRSFDGRCSLRTWVYRVAHNVAADHVGRARRRKSMISLDQSSAEIAADPAPSPEMEVSDRLALAQIHVMLHRLQPVDRQVMILYLEDESAVTIAEVSGLSAGAVATRISRIKRLLAGQLNLEATR</sequence>
<dbReference type="InterPro" id="IPR036388">
    <property type="entry name" value="WH-like_DNA-bd_sf"/>
</dbReference>
<dbReference type="GO" id="GO:0006352">
    <property type="term" value="P:DNA-templated transcription initiation"/>
    <property type="evidence" value="ECO:0007669"/>
    <property type="project" value="InterPro"/>
</dbReference>
<dbReference type="Pfam" id="PF08281">
    <property type="entry name" value="Sigma70_r4_2"/>
    <property type="match status" value="1"/>
</dbReference>
<proteinExistence type="inferred from homology"/>
<dbReference type="AlphaFoldDB" id="A0A562MR39"/>
<feature type="domain" description="RNA polymerase sigma factor 70 region 4 type 2" evidence="6">
    <location>
        <begin position="127"/>
        <end position="178"/>
    </location>
</feature>
<protein>
    <submittedName>
        <fullName evidence="7">RNA polymerase sigma-70 factor (ECF subfamily)</fullName>
    </submittedName>
</protein>
<evidence type="ECO:0000259" key="6">
    <source>
        <dbReference type="Pfam" id="PF08281"/>
    </source>
</evidence>
<name>A0A562MR39_9HYPH</name>
<keyword evidence="3" id="KW-0731">Sigma factor</keyword>
<feature type="domain" description="RNA polymerase sigma-70 region 2" evidence="5">
    <location>
        <begin position="28"/>
        <end position="95"/>
    </location>
</feature>
<evidence type="ECO:0000256" key="2">
    <source>
        <dbReference type="ARBA" id="ARBA00023015"/>
    </source>
</evidence>
<keyword evidence="2" id="KW-0805">Transcription regulation</keyword>
<dbReference type="NCBIfam" id="TIGR02937">
    <property type="entry name" value="sigma70-ECF"/>
    <property type="match status" value="1"/>
</dbReference>
<dbReference type="InterPro" id="IPR013325">
    <property type="entry name" value="RNA_pol_sigma_r2"/>
</dbReference>
<organism evidence="7 8">
    <name type="scientific">Mesorhizobium tianshanense</name>
    <dbReference type="NCBI Taxonomy" id="39844"/>
    <lineage>
        <taxon>Bacteria</taxon>
        <taxon>Pseudomonadati</taxon>
        <taxon>Pseudomonadota</taxon>
        <taxon>Alphaproteobacteria</taxon>
        <taxon>Hyphomicrobiales</taxon>
        <taxon>Phyllobacteriaceae</taxon>
        <taxon>Mesorhizobium</taxon>
    </lineage>
</organism>
<dbReference type="InterPro" id="IPR039425">
    <property type="entry name" value="RNA_pol_sigma-70-like"/>
</dbReference>